<accession>A0A4Y2VP06</accession>
<keyword evidence="3" id="KW-1185">Reference proteome</keyword>
<name>A0A4Y2VP06_ARAVE</name>
<evidence type="ECO:0000313" key="3">
    <source>
        <dbReference type="Proteomes" id="UP000499080"/>
    </source>
</evidence>
<organism evidence="2 3">
    <name type="scientific">Araneus ventricosus</name>
    <name type="common">Orbweaver spider</name>
    <name type="synonym">Epeira ventricosa</name>
    <dbReference type="NCBI Taxonomy" id="182803"/>
    <lineage>
        <taxon>Eukaryota</taxon>
        <taxon>Metazoa</taxon>
        <taxon>Ecdysozoa</taxon>
        <taxon>Arthropoda</taxon>
        <taxon>Chelicerata</taxon>
        <taxon>Arachnida</taxon>
        <taxon>Araneae</taxon>
        <taxon>Araneomorphae</taxon>
        <taxon>Entelegynae</taxon>
        <taxon>Araneoidea</taxon>
        <taxon>Araneidae</taxon>
        <taxon>Araneus</taxon>
    </lineage>
</organism>
<feature type="compositionally biased region" description="Basic and acidic residues" evidence="1">
    <location>
        <begin position="1"/>
        <end position="12"/>
    </location>
</feature>
<feature type="non-terminal residue" evidence="2">
    <location>
        <position position="1"/>
    </location>
</feature>
<comment type="caution">
    <text evidence="2">The sequence shown here is derived from an EMBL/GenBank/DDBJ whole genome shotgun (WGS) entry which is preliminary data.</text>
</comment>
<feature type="region of interest" description="Disordered" evidence="1">
    <location>
        <begin position="1"/>
        <end position="45"/>
    </location>
</feature>
<protein>
    <submittedName>
        <fullName evidence="2">Uncharacterized protein</fullName>
    </submittedName>
</protein>
<dbReference type="AlphaFoldDB" id="A0A4Y2VP06"/>
<feature type="compositionally biased region" description="Polar residues" evidence="1">
    <location>
        <begin position="16"/>
        <end position="28"/>
    </location>
</feature>
<sequence>LLTAPRDSEQREPLLGQSSQDEARQSTPHPVWKDSRKPEVDRSDD</sequence>
<dbReference type="Proteomes" id="UP000499080">
    <property type="component" value="Unassembled WGS sequence"/>
</dbReference>
<proteinExistence type="predicted"/>
<feature type="compositionally biased region" description="Basic and acidic residues" evidence="1">
    <location>
        <begin position="31"/>
        <end position="45"/>
    </location>
</feature>
<reference evidence="2 3" key="1">
    <citation type="journal article" date="2019" name="Sci. Rep.">
        <title>Orb-weaving spider Araneus ventricosus genome elucidates the spidroin gene catalogue.</title>
        <authorList>
            <person name="Kono N."/>
            <person name="Nakamura H."/>
            <person name="Ohtoshi R."/>
            <person name="Moran D.A.P."/>
            <person name="Shinohara A."/>
            <person name="Yoshida Y."/>
            <person name="Fujiwara M."/>
            <person name="Mori M."/>
            <person name="Tomita M."/>
            <person name="Arakawa K."/>
        </authorList>
    </citation>
    <scope>NUCLEOTIDE SEQUENCE [LARGE SCALE GENOMIC DNA]</scope>
</reference>
<gene>
    <name evidence="2" type="ORF">AVEN_22338_1</name>
</gene>
<dbReference type="EMBL" id="BGPR01048485">
    <property type="protein sequence ID" value="GBO25487.1"/>
    <property type="molecule type" value="Genomic_DNA"/>
</dbReference>
<evidence type="ECO:0000313" key="2">
    <source>
        <dbReference type="EMBL" id="GBO25487.1"/>
    </source>
</evidence>
<evidence type="ECO:0000256" key="1">
    <source>
        <dbReference type="SAM" id="MobiDB-lite"/>
    </source>
</evidence>